<evidence type="ECO:0000256" key="4">
    <source>
        <dbReference type="ARBA" id="ARBA00023136"/>
    </source>
</evidence>
<dbReference type="InterPro" id="IPR002293">
    <property type="entry name" value="AA/rel_permease1"/>
</dbReference>
<dbReference type="Proteomes" id="UP000838756">
    <property type="component" value="Unassembled WGS sequence"/>
</dbReference>
<protein>
    <submittedName>
        <fullName evidence="5">Jg3521 protein</fullName>
    </submittedName>
</protein>
<organism evidence="5 6">
    <name type="scientific">Pararge aegeria aegeria</name>
    <dbReference type="NCBI Taxonomy" id="348720"/>
    <lineage>
        <taxon>Eukaryota</taxon>
        <taxon>Metazoa</taxon>
        <taxon>Ecdysozoa</taxon>
        <taxon>Arthropoda</taxon>
        <taxon>Hexapoda</taxon>
        <taxon>Insecta</taxon>
        <taxon>Pterygota</taxon>
        <taxon>Neoptera</taxon>
        <taxon>Endopterygota</taxon>
        <taxon>Lepidoptera</taxon>
        <taxon>Glossata</taxon>
        <taxon>Ditrysia</taxon>
        <taxon>Papilionoidea</taxon>
        <taxon>Nymphalidae</taxon>
        <taxon>Satyrinae</taxon>
        <taxon>Satyrini</taxon>
        <taxon>Parargina</taxon>
        <taxon>Pararge</taxon>
    </lineage>
</organism>
<evidence type="ECO:0000313" key="5">
    <source>
        <dbReference type="EMBL" id="CAH2210341.1"/>
    </source>
</evidence>
<comment type="subcellular location">
    <subcellularLocation>
        <location evidence="1">Membrane</location>
        <topology evidence="1">Multi-pass membrane protein</topology>
    </subcellularLocation>
</comment>
<dbReference type="Pfam" id="PF13520">
    <property type="entry name" value="AA_permease_2"/>
    <property type="match status" value="1"/>
</dbReference>
<name>A0A8S4QIM7_9NEOP</name>
<evidence type="ECO:0000313" key="6">
    <source>
        <dbReference type="Proteomes" id="UP000838756"/>
    </source>
</evidence>
<dbReference type="InterPro" id="IPR050598">
    <property type="entry name" value="AminoAcid_Transporter"/>
</dbReference>
<dbReference type="PANTHER" id="PTHR11785">
    <property type="entry name" value="AMINO ACID TRANSPORTER"/>
    <property type="match status" value="1"/>
</dbReference>
<keyword evidence="3" id="KW-1133">Transmembrane helix</keyword>
<keyword evidence="4" id="KW-0472">Membrane</keyword>
<dbReference type="OrthoDB" id="3257095at2759"/>
<keyword evidence="6" id="KW-1185">Reference proteome</keyword>
<proteinExistence type="predicted"/>
<dbReference type="GO" id="GO:0015179">
    <property type="term" value="F:L-amino acid transmembrane transporter activity"/>
    <property type="evidence" value="ECO:0007669"/>
    <property type="project" value="TreeGrafter"/>
</dbReference>
<evidence type="ECO:0000256" key="2">
    <source>
        <dbReference type="ARBA" id="ARBA00022692"/>
    </source>
</evidence>
<feature type="non-terminal residue" evidence="5">
    <location>
        <position position="83"/>
    </location>
</feature>
<evidence type="ECO:0000256" key="1">
    <source>
        <dbReference type="ARBA" id="ARBA00004141"/>
    </source>
</evidence>
<keyword evidence="2" id="KW-0812">Transmembrane</keyword>
<evidence type="ECO:0000256" key="3">
    <source>
        <dbReference type="ARBA" id="ARBA00022989"/>
    </source>
</evidence>
<accession>A0A8S4QIM7</accession>
<dbReference type="GO" id="GO:0016020">
    <property type="term" value="C:membrane"/>
    <property type="evidence" value="ECO:0007669"/>
    <property type="project" value="UniProtKB-SubCell"/>
</dbReference>
<dbReference type="PANTHER" id="PTHR11785:SF535">
    <property type="entry name" value="GH08870P"/>
    <property type="match status" value="1"/>
</dbReference>
<reference evidence="5" key="1">
    <citation type="submission" date="2022-03" db="EMBL/GenBank/DDBJ databases">
        <authorList>
            <person name="Lindestad O."/>
        </authorList>
    </citation>
    <scope>NUCLEOTIDE SEQUENCE</scope>
</reference>
<dbReference type="EMBL" id="CAKXAJ010007262">
    <property type="protein sequence ID" value="CAH2210341.1"/>
    <property type="molecule type" value="Genomic_DNA"/>
</dbReference>
<gene>
    <name evidence="5" type="primary">jg3521</name>
    <name evidence="5" type="ORF">PAEG_LOCUS2251</name>
</gene>
<sequence>MLTMLTGTTLVQCGGDYNYINEAYGPLPAFLYLWDANFVFVPSTNAIMAVTFASNVLHPIFPSCPVDPLCRKLIAAVTICEYV</sequence>
<comment type="caution">
    <text evidence="5">The sequence shown here is derived from an EMBL/GenBank/DDBJ whole genome shotgun (WGS) entry which is preliminary data.</text>
</comment>
<dbReference type="AlphaFoldDB" id="A0A8S4QIM7"/>
<dbReference type="Gene3D" id="1.20.1740.10">
    <property type="entry name" value="Amino acid/polyamine transporter I"/>
    <property type="match status" value="1"/>
</dbReference>